<feature type="domain" description="AMP-dependent synthetase/ligase" evidence="3">
    <location>
        <begin position="76"/>
        <end position="480"/>
    </location>
</feature>
<evidence type="ECO:0000313" key="5">
    <source>
        <dbReference type="Proteomes" id="UP000179807"/>
    </source>
</evidence>
<proteinExistence type="predicted"/>
<dbReference type="Gene3D" id="3.40.50.12780">
    <property type="entry name" value="N-terminal domain of ligase-like"/>
    <property type="match status" value="1"/>
</dbReference>
<dbReference type="GO" id="GO:0004467">
    <property type="term" value="F:long-chain fatty acid-CoA ligase activity"/>
    <property type="evidence" value="ECO:0007669"/>
    <property type="project" value="TreeGrafter"/>
</dbReference>
<evidence type="ECO:0000313" key="4">
    <source>
        <dbReference type="EMBL" id="OHT00744.1"/>
    </source>
</evidence>
<organism evidence="4 5">
    <name type="scientific">Tritrichomonas foetus</name>
    <dbReference type="NCBI Taxonomy" id="1144522"/>
    <lineage>
        <taxon>Eukaryota</taxon>
        <taxon>Metamonada</taxon>
        <taxon>Parabasalia</taxon>
        <taxon>Tritrichomonadida</taxon>
        <taxon>Tritrichomonadidae</taxon>
        <taxon>Tritrichomonas</taxon>
    </lineage>
</organism>
<protein>
    <submittedName>
        <fullName evidence="4">AMP-binding enzyme family protein</fullName>
    </submittedName>
</protein>
<comment type="caution">
    <text evidence="4">The sequence shown here is derived from an EMBL/GenBank/DDBJ whole genome shotgun (WGS) entry which is preliminary data.</text>
</comment>
<dbReference type="GeneID" id="94843225"/>
<evidence type="ECO:0000256" key="2">
    <source>
        <dbReference type="ARBA" id="ARBA00022840"/>
    </source>
</evidence>
<accession>A0A1J4JQQ7</accession>
<sequence>MRSFVKPTLYSVPNFSTKVSGFTQAYRNVKCLTDNEGQIQGTFPHFPTALTLHELFDQLVDYYHSYPMYGSLVGDKTIEWLTYGEFGDLVKATAAGLIKQGVKMGDLVGVLVENCIYFPLAQWVCAYIGAVIIPIDISYELDVIQQILSVFKCTSLICSAETYPLVFQIYTANPTGKLSKIFLLCDDKEKNQLEDEAVNPLDTQLGIPLLTLPNILESKQQQNEIQYPTILATSLCALNVGAGRCGSLNPSCLSHSNLIAAAAGIASCDYQFGRDVYLPTMSMSRVFERSMQIAILACGGCISFVGGTILEALQIARPTVVSFSGDNIQELAESLIADAMGANAFKRMAYDFAFSVAAQAKEGNAKLPWLIKASIVEPFRRKVGGRLKLIISSCVFLEPRVQHVLRTMLQIPVVQLYGVTETGGVICTQRVTDDSVANVGAPTSCCEIRVRDFFAAHQRVADDEPGEILVRGPVLFSGYHRNKEMTKKVMLDDGWFATGDIGRILPNGTLEIVDTIKDWNRRKKQH</sequence>
<dbReference type="EMBL" id="MLAK01000940">
    <property type="protein sequence ID" value="OHT00744.1"/>
    <property type="molecule type" value="Genomic_DNA"/>
</dbReference>
<dbReference type="Proteomes" id="UP000179807">
    <property type="component" value="Unassembled WGS sequence"/>
</dbReference>
<dbReference type="Pfam" id="PF00501">
    <property type="entry name" value="AMP-binding"/>
    <property type="match status" value="1"/>
</dbReference>
<gene>
    <name evidence="4" type="ORF">TRFO_32475</name>
</gene>
<evidence type="ECO:0000259" key="3">
    <source>
        <dbReference type="Pfam" id="PF00501"/>
    </source>
</evidence>
<dbReference type="RefSeq" id="XP_068353880.1">
    <property type="nucleotide sequence ID" value="XM_068508521.1"/>
</dbReference>
<name>A0A1J4JQQ7_9EUKA</name>
<evidence type="ECO:0000256" key="1">
    <source>
        <dbReference type="ARBA" id="ARBA00022741"/>
    </source>
</evidence>
<dbReference type="PANTHER" id="PTHR43272">
    <property type="entry name" value="LONG-CHAIN-FATTY-ACID--COA LIGASE"/>
    <property type="match status" value="1"/>
</dbReference>
<dbReference type="OrthoDB" id="1700726at2759"/>
<dbReference type="InterPro" id="IPR042099">
    <property type="entry name" value="ANL_N_sf"/>
</dbReference>
<dbReference type="VEuPathDB" id="TrichDB:TRFO_32475"/>
<dbReference type="GO" id="GO:0005524">
    <property type="term" value="F:ATP binding"/>
    <property type="evidence" value="ECO:0007669"/>
    <property type="project" value="UniProtKB-KW"/>
</dbReference>
<keyword evidence="2" id="KW-0067">ATP-binding</keyword>
<dbReference type="InterPro" id="IPR000873">
    <property type="entry name" value="AMP-dep_synth/lig_dom"/>
</dbReference>
<dbReference type="AlphaFoldDB" id="A0A1J4JQQ7"/>
<keyword evidence="5" id="KW-1185">Reference proteome</keyword>
<dbReference type="GO" id="GO:0005783">
    <property type="term" value="C:endoplasmic reticulum"/>
    <property type="evidence" value="ECO:0007669"/>
    <property type="project" value="TreeGrafter"/>
</dbReference>
<keyword evidence="1" id="KW-0547">Nucleotide-binding</keyword>
<reference evidence="4" key="1">
    <citation type="submission" date="2016-10" db="EMBL/GenBank/DDBJ databases">
        <authorList>
            <person name="Benchimol M."/>
            <person name="Almeida L.G."/>
            <person name="Vasconcelos A.T."/>
            <person name="Perreira-Neves A."/>
            <person name="Rosa I.A."/>
            <person name="Tasca T."/>
            <person name="Bogo M.R."/>
            <person name="de Souza W."/>
        </authorList>
    </citation>
    <scope>NUCLEOTIDE SEQUENCE [LARGE SCALE GENOMIC DNA]</scope>
    <source>
        <strain evidence="4">K</strain>
    </source>
</reference>
<dbReference type="GO" id="GO:0016020">
    <property type="term" value="C:membrane"/>
    <property type="evidence" value="ECO:0007669"/>
    <property type="project" value="TreeGrafter"/>
</dbReference>
<dbReference type="PANTHER" id="PTHR43272:SF33">
    <property type="entry name" value="AMP-BINDING DOMAIN-CONTAINING PROTEIN-RELATED"/>
    <property type="match status" value="1"/>
</dbReference>
<dbReference type="SUPFAM" id="SSF56801">
    <property type="entry name" value="Acetyl-CoA synthetase-like"/>
    <property type="match status" value="1"/>
</dbReference>